<keyword evidence="2" id="KW-1185">Reference proteome</keyword>
<gene>
    <name evidence="1" type="ORF">HLH21_12755</name>
</gene>
<name>A0A7W4J8S0_9PROT</name>
<dbReference type="Pfam" id="PF10076">
    <property type="entry name" value="Phage_Mu_Gp48"/>
    <property type="match status" value="1"/>
</dbReference>
<accession>A0A7W4J8S0</accession>
<reference evidence="1 2" key="1">
    <citation type="submission" date="2020-04" db="EMBL/GenBank/DDBJ databases">
        <title>Description of novel Gluconacetobacter.</title>
        <authorList>
            <person name="Sombolestani A."/>
        </authorList>
    </citation>
    <scope>NUCLEOTIDE SEQUENCE [LARGE SCALE GENOMIC DNA]</scope>
    <source>
        <strain evidence="1 2">LMG 21312</strain>
    </source>
</reference>
<comment type="caution">
    <text evidence="1">The sequence shown here is derived from an EMBL/GenBank/DDBJ whole genome shotgun (WGS) entry which is preliminary data.</text>
</comment>
<dbReference type="InterPro" id="IPR018755">
    <property type="entry name" value="Phage_Mu_Gp48"/>
</dbReference>
<dbReference type="EMBL" id="JABEQH010000017">
    <property type="protein sequence ID" value="MBB2176785.1"/>
    <property type="molecule type" value="Genomic_DNA"/>
</dbReference>
<evidence type="ECO:0000313" key="1">
    <source>
        <dbReference type="EMBL" id="MBB2176785.1"/>
    </source>
</evidence>
<sequence length="208" mass="22759">MSDFRSAILRLLPSGPIWSREPGSMAYKLASVWAPTFQRNGARAGNLLVDAFPATAVELLPEWESTLGLPDPYAGESPTIERRQAQVVARLTDNGGSSIAYYTALAKSLGYDITITQFVPSRFGKTFGGTFGGDAWAYAWKISAPQFTIQQRQFGNAFGEPYATWGSTVLQCEIRTRAPARTILMWDYGGQGNPAVLGNFELDFNTLT</sequence>
<protein>
    <submittedName>
        <fullName evidence="1">YmfQ family protein</fullName>
    </submittedName>
</protein>
<dbReference type="AlphaFoldDB" id="A0A7W4J8S0"/>
<evidence type="ECO:0000313" key="2">
    <source>
        <dbReference type="Proteomes" id="UP000561066"/>
    </source>
</evidence>
<organism evidence="1 2">
    <name type="scientific">Gluconacetobacter johannae</name>
    <dbReference type="NCBI Taxonomy" id="112140"/>
    <lineage>
        <taxon>Bacteria</taxon>
        <taxon>Pseudomonadati</taxon>
        <taxon>Pseudomonadota</taxon>
        <taxon>Alphaproteobacteria</taxon>
        <taxon>Acetobacterales</taxon>
        <taxon>Acetobacteraceae</taxon>
        <taxon>Gluconacetobacter</taxon>
    </lineage>
</organism>
<dbReference type="RefSeq" id="WP_343065130.1">
    <property type="nucleotide sequence ID" value="NZ_JABEQH010000017.1"/>
</dbReference>
<dbReference type="Proteomes" id="UP000561066">
    <property type="component" value="Unassembled WGS sequence"/>
</dbReference>
<proteinExistence type="predicted"/>